<dbReference type="RefSeq" id="WP_006731384.1">
    <property type="nucleotide sequence ID" value="NZ_CP045664.1"/>
</dbReference>
<dbReference type="UniPathway" id="UPA00603">
    <property type="reaction ID" value="UER00660"/>
</dbReference>
<dbReference type="InterPro" id="IPR032466">
    <property type="entry name" value="Metal_Hydrolase"/>
</dbReference>
<sequence length="449" mass="49652">MIYIIYKKVIEGTICTPETVDKIGCYGNALVCVNQQGLIASVLFPNNSQYGEIKQTAISQGNYHQLAADEYLLPGYVDLHVHAPQWPQAGLALDLPLADWLDHYTFPLESKCSDLNYSKTIYDSLVKELLSQGTTTALMFGTIYNDSNIILAKACLEYGLRGFIGQVAMDNADQTPAYYRNQSAKDAIDATELFIKQLQKLSNDADRVVPVITPRFVPSCSDACLQGLGQLANKYNVPVQTHVSESSWEHGYVLDRFKATDTSVLDQFGLLTDRTILMHATHLTDDDMDLLAKREAALAHCPISNAYFGNGVMRVKEILAKQIKLGLGTDISGGYSSSIYHNIRQAVISSRMLEDGVDTTKQATTRGVANSRINIATAFYMATVGGAEALHLNTGRIKEGYKADFQVVKSHPSVITLSDEQMIERILYQTQQSDIKQVYIDGNLVYCKD</sequence>
<proteinExistence type="inferred from homology"/>
<evidence type="ECO:0000313" key="10">
    <source>
        <dbReference type="EMBL" id="QIH24365.1"/>
    </source>
</evidence>
<dbReference type="GO" id="GO:0008892">
    <property type="term" value="F:guanine deaminase activity"/>
    <property type="evidence" value="ECO:0007669"/>
    <property type="project" value="UniProtKB-UniRule"/>
</dbReference>
<keyword evidence="5 8" id="KW-0378">Hydrolase</keyword>
<organism evidence="10 11">
    <name type="scientific">Lactobacillus iners</name>
    <dbReference type="NCBI Taxonomy" id="147802"/>
    <lineage>
        <taxon>Bacteria</taxon>
        <taxon>Bacillati</taxon>
        <taxon>Bacillota</taxon>
        <taxon>Bacilli</taxon>
        <taxon>Lactobacillales</taxon>
        <taxon>Lactobacillaceae</taxon>
        <taxon>Lactobacillus</taxon>
    </lineage>
</organism>
<evidence type="ECO:0000256" key="4">
    <source>
        <dbReference type="ARBA" id="ARBA00022723"/>
    </source>
</evidence>
<dbReference type="Gene3D" id="2.30.40.10">
    <property type="entry name" value="Urease, subunit C, domain 1"/>
    <property type="match status" value="1"/>
</dbReference>
<dbReference type="AlphaFoldDB" id="A0A6G7B6U6"/>
<dbReference type="GeneID" id="93222066"/>
<evidence type="ECO:0000256" key="5">
    <source>
        <dbReference type="ARBA" id="ARBA00022801"/>
    </source>
</evidence>
<dbReference type="EC" id="3.5.4.3" evidence="3 7"/>
<dbReference type="GO" id="GO:0006147">
    <property type="term" value="P:guanine catabolic process"/>
    <property type="evidence" value="ECO:0007669"/>
    <property type="project" value="UniProtKB-UniRule"/>
</dbReference>
<evidence type="ECO:0000256" key="2">
    <source>
        <dbReference type="ARBA" id="ARBA00006745"/>
    </source>
</evidence>
<dbReference type="InterPro" id="IPR011059">
    <property type="entry name" value="Metal-dep_hydrolase_composite"/>
</dbReference>
<evidence type="ECO:0000256" key="8">
    <source>
        <dbReference type="RuleBase" id="RU366009"/>
    </source>
</evidence>
<dbReference type="Pfam" id="PF01979">
    <property type="entry name" value="Amidohydro_1"/>
    <property type="match status" value="1"/>
</dbReference>
<accession>A0A6G7B6U6</accession>
<evidence type="ECO:0000256" key="7">
    <source>
        <dbReference type="NCBIfam" id="TIGR02967"/>
    </source>
</evidence>
<comment type="catalytic activity">
    <reaction evidence="8">
        <text>guanine + H2O + H(+) = xanthine + NH4(+)</text>
        <dbReference type="Rhea" id="RHEA:14665"/>
        <dbReference type="ChEBI" id="CHEBI:15377"/>
        <dbReference type="ChEBI" id="CHEBI:15378"/>
        <dbReference type="ChEBI" id="CHEBI:16235"/>
        <dbReference type="ChEBI" id="CHEBI:17712"/>
        <dbReference type="ChEBI" id="CHEBI:28938"/>
        <dbReference type="EC" id="3.5.4.3"/>
    </reaction>
</comment>
<dbReference type="NCBIfam" id="TIGR02967">
    <property type="entry name" value="guan_deamin"/>
    <property type="match status" value="1"/>
</dbReference>
<evidence type="ECO:0000256" key="6">
    <source>
        <dbReference type="ARBA" id="ARBA00022833"/>
    </source>
</evidence>
<dbReference type="Gene3D" id="3.20.20.140">
    <property type="entry name" value="Metal-dependent hydrolases"/>
    <property type="match status" value="1"/>
</dbReference>
<feature type="domain" description="Amidohydrolase-related" evidence="9">
    <location>
        <begin position="71"/>
        <end position="445"/>
    </location>
</feature>
<evidence type="ECO:0000259" key="9">
    <source>
        <dbReference type="Pfam" id="PF01979"/>
    </source>
</evidence>
<dbReference type="GO" id="GO:0008270">
    <property type="term" value="F:zinc ion binding"/>
    <property type="evidence" value="ECO:0007669"/>
    <property type="project" value="UniProtKB-UniRule"/>
</dbReference>
<dbReference type="InterPro" id="IPR006680">
    <property type="entry name" value="Amidohydro-rel"/>
</dbReference>
<gene>
    <name evidence="10" type="primary">guaD</name>
    <name evidence="10" type="ORF">G6Z83_06760</name>
</gene>
<protein>
    <recommendedName>
        <fullName evidence="3 7">Guanine deaminase</fullName>
        <shortName evidence="8">Guanase</shortName>
        <ecNumber evidence="3 7">3.5.4.3</ecNumber>
    </recommendedName>
    <alternativeName>
        <fullName evidence="8">Guanine aminohydrolase</fullName>
    </alternativeName>
</protein>
<dbReference type="GO" id="GO:0005829">
    <property type="term" value="C:cytosol"/>
    <property type="evidence" value="ECO:0007669"/>
    <property type="project" value="TreeGrafter"/>
</dbReference>
<dbReference type="SUPFAM" id="SSF51556">
    <property type="entry name" value="Metallo-dependent hydrolases"/>
    <property type="match status" value="1"/>
</dbReference>
<dbReference type="PANTHER" id="PTHR11271:SF6">
    <property type="entry name" value="GUANINE DEAMINASE"/>
    <property type="match status" value="1"/>
</dbReference>
<evidence type="ECO:0000256" key="1">
    <source>
        <dbReference type="ARBA" id="ARBA00004984"/>
    </source>
</evidence>
<comment type="pathway">
    <text evidence="1 8">Purine metabolism; guanine degradation; xanthine from guanine: step 1/1.</text>
</comment>
<dbReference type="PANTHER" id="PTHR11271">
    <property type="entry name" value="GUANINE DEAMINASE"/>
    <property type="match status" value="1"/>
</dbReference>
<dbReference type="Proteomes" id="UP000501676">
    <property type="component" value="Chromosome"/>
</dbReference>
<keyword evidence="4 8" id="KW-0479">Metal-binding</keyword>
<dbReference type="SUPFAM" id="SSF51338">
    <property type="entry name" value="Composite domain of metallo-dependent hydrolases"/>
    <property type="match status" value="1"/>
</dbReference>
<dbReference type="InterPro" id="IPR051607">
    <property type="entry name" value="Metallo-dep_hydrolases"/>
</dbReference>
<evidence type="ECO:0000256" key="3">
    <source>
        <dbReference type="ARBA" id="ARBA00012781"/>
    </source>
</evidence>
<comment type="function">
    <text evidence="8">Catalyzes the hydrolytic deamination of guanine, producing xanthine and ammonia.</text>
</comment>
<keyword evidence="6 8" id="KW-0862">Zinc</keyword>
<dbReference type="InterPro" id="IPR014311">
    <property type="entry name" value="Guanine_deaminase"/>
</dbReference>
<evidence type="ECO:0000313" key="11">
    <source>
        <dbReference type="Proteomes" id="UP000501676"/>
    </source>
</evidence>
<name>A0A6G7B6U6_9LACO</name>
<comment type="cofactor">
    <cofactor evidence="8">
        <name>Zn(2+)</name>
        <dbReference type="ChEBI" id="CHEBI:29105"/>
    </cofactor>
    <text evidence="8">Binds 1 zinc ion per subunit.</text>
</comment>
<comment type="similarity">
    <text evidence="2 8">Belongs to the metallo-dependent hydrolases superfamily. ATZ/TRZ family.</text>
</comment>
<dbReference type="EMBL" id="CP049228">
    <property type="protein sequence ID" value="QIH24365.1"/>
    <property type="molecule type" value="Genomic_DNA"/>
</dbReference>
<reference evidence="10 11" key="1">
    <citation type="submission" date="2020-02" db="EMBL/GenBank/DDBJ databases">
        <title>Complete genome sequences of six Lactobacillus iners strains isolated from the human vagina.</title>
        <authorList>
            <person name="France M.T."/>
            <person name="Rutt L."/>
            <person name="Narina S."/>
            <person name="Arbaugh S."/>
            <person name="Humphrys M.S."/>
            <person name="Ma B."/>
            <person name="Hayward M.R."/>
            <person name="Relman D."/>
            <person name="Kwon D.S."/>
            <person name="Ravel J."/>
        </authorList>
    </citation>
    <scope>NUCLEOTIDE SEQUENCE [LARGE SCALE GENOMIC DNA]</scope>
    <source>
        <strain evidence="10 11">C0210C1</strain>
    </source>
</reference>